<proteinExistence type="predicted"/>
<name>A0A1X0NHH5_9TRYP</name>
<feature type="region of interest" description="Disordered" evidence="1">
    <location>
        <begin position="289"/>
        <end position="315"/>
    </location>
</feature>
<sequence>MIMRKMMRHVLCLLVLILCCSYGCLSAAISDSHPVVHGTDINPGTPGDRFAKNYDQHPGVDGKPSTDVFNKLKGILNLNPGIGVGARTDPGRVPPLVSGGVTNVEGSHPSTAPSSTCVAGKELKRDDVVGGVSGVDDVPCAAGVPGTPGGGVHSVIRYPGRNDSPAATHVVVPDIGGKDGVPGVKDSDTVTLSSHPDAGVGVLRSVGGKQSIGVDLQPGVGVKAPGAPDTPLVPTVAKNPAVTLGPHPGPRIVVDANLTGSRKLTLDTQPDAGVGIRPILNGKPGVGVGLGTSEPQKAPGVPFRPPVHTAPTTPPANGYPGVPDAVPIVAGAPTFAGNRGGARPPRTAVDSSPAADITNDGSQINEEVSAPTITHHEENGHQAETTEAPAQIESPKNTPKTPTKVTSPAMPTILQPPTPAKSETKVPPKKRKADSSSISPVWVRVPLLIVAVLFSITVY</sequence>
<organism evidence="3 4">
    <name type="scientific">Trypanosoma theileri</name>
    <dbReference type="NCBI Taxonomy" id="67003"/>
    <lineage>
        <taxon>Eukaryota</taxon>
        <taxon>Discoba</taxon>
        <taxon>Euglenozoa</taxon>
        <taxon>Kinetoplastea</taxon>
        <taxon>Metakinetoplastina</taxon>
        <taxon>Trypanosomatida</taxon>
        <taxon>Trypanosomatidae</taxon>
        <taxon>Trypanosoma</taxon>
    </lineage>
</organism>
<feature type="signal peptide" evidence="2">
    <location>
        <begin position="1"/>
        <end position="26"/>
    </location>
</feature>
<dbReference type="VEuPathDB" id="TriTrypDB:TM35_000471090"/>
<protein>
    <submittedName>
        <fullName evidence="3">Uncharacterized protein</fullName>
    </submittedName>
</protein>
<keyword evidence="4" id="KW-1185">Reference proteome</keyword>
<feature type="compositionally biased region" description="Low complexity" evidence="1">
    <location>
        <begin position="395"/>
        <end position="404"/>
    </location>
</feature>
<accession>A0A1X0NHH5</accession>
<evidence type="ECO:0000313" key="3">
    <source>
        <dbReference type="EMBL" id="ORC84214.1"/>
    </source>
</evidence>
<evidence type="ECO:0000256" key="2">
    <source>
        <dbReference type="SAM" id="SignalP"/>
    </source>
</evidence>
<evidence type="ECO:0000313" key="4">
    <source>
        <dbReference type="Proteomes" id="UP000192257"/>
    </source>
</evidence>
<gene>
    <name evidence="3" type="ORF">TM35_000471090</name>
</gene>
<dbReference type="AlphaFoldDB" id="A0A1X0NHH5"/>
<comment type="caution">
    <text evidence="3">The sequence shown here is derived from an EMBL/GenBank/DDBJ whole genome shotgun (WGS) entry which is preliminary data.</text>
</comment>
<dbReference type="EMBL" id="NBCO01000047">
    <property type="protein sequence ID" value="ORC84214.1"/>
    <property type="molecule type" value="Genomic_DNA"/>
</dbReference>
<dbReference type="Proteomes" id="UP000192257">
    <property type="component" value="Unassembled WGS sequence"/>
</dbReference>
<keyword evidence="2" id="KW-0732">Signal</keyword>
<feature type="region of interest" description="Disordered" evidence="1">
    <location>
        <begin position="333"/>
        <end position="363"/>
    </location>
</feature>
<feature type="chain" id="PRO_5012710237" evidence="2">
    <location>
        <begin position="27"/>
        <end position="459"/>
    </location>
</feature>
<dbReference type="GeneID" id="39990149"/>
<dbReference type="RefSeq" id="XP_028878280.1">
    <property type="nucleotide sequence ID" value="XM_029030369.1"/>
</dbReference>
<feature type="region of interest" description="Disordered" evidence="1">
    <location>
        <begin position="376"/>
        <end position="435"/>
    </location>
</feature>
<reference evidence="3 4" key="1">
    <citation type="submission" date="2017-03" db="EMBL/GenBank/DDBJ databases">
        <title>An alternative strategy for trypanosome survival in the mammalian bloodstream revealed through genome and transcriptome analysis of the ubiquitous bovine parasite Trypanosoma (Megatrypanum) theileri.</title>
        <authorList>
            <person name="Kelly S."/>
            <person name="Ivens A."/>
            <person name="Mott A."/>
            <person name="O'Neill E."/>
            <person name="Emms D."/>
            <person name="Macleod O."/>
            <person name="Voorheis P."/>
            <person name="Matthews J."/>
            <person name="Matthews K."/>
            <person name="Carrington M."/>
        </authorList>
    </citation>
    <scope>NUCLEOTIDE SEQUENCE [LARGE SCALE GENOMIC DNA]</scope>
    <source>
        <strain evidence="3">Edinburgh</strain>
    </source>
</reference>
<evidence type="ECO:0000256" key="1">
    <source>
        <dbReference type="SAM" id="MobiDB-lite"/>
    </source>
</evidence>